<dbReference type="AlphaFoldDB" id="A0A2T3QHT7"/>
<comment type="similarity">
    <text evidence="2">Belongs to the CDP-glycerol glycerophosphotransferase family.</text>
</comment>
<dbReference type="Pfam" id="PF04464">
    <property type="entry name" value="Glyphos_transf"/>
    <property type="match status" value="1"/>
</dbReference>
<gene>
    <name evidence="8" type="primary">tagF</name>
    <name evidence="8" type="ORF">NCTC11647_02038</name>
</gene>
<dbReference type="InterPro" id="IPR051612">
    <property type="entry name" value="Teichoic_Acid_Biosynth"/>
</dbReference>
<comment type="subcellular location">
    <subcellularLocation>
        <location evidence="1">Cell membrane</location>
        <topology evidence="1">Peripheral membrane protein</topology>
    </subcellularLocation>
</comment>
<dbReference type="InterPro" id="IPR043149">
    <property type="entry name" value="TagF_N"/>
</dbReference>
<dbReference type="SUPFAM" id="SSF53448">
    <property type="entry name" value="Nucleotide-diphospho-sugar transferases"/>
    <property type="match status" value="1"/>
</dbReference>
<dbReference type="GO" id="GO:0047355">
    <property type="term" value="F:CDP-glycerol glycerophosphotransferase activity"/>
    <property type="evidence" value="ECO:0007669"/>
    <property type="project" value="UniProtKB-EC"/>
</dbReference>
<evidence type="ECO:0000256" key="1">
    <source>
        <dbReference type="ARBA" id="ARBA00004202"/>
    </source>
</evidence>
<evidence type="ECO:0000313" key="9">
    <source>
        <dbReference type="Proteomes" id="UP000251647"/>
    </source>
</evidence>
<dbReference type="PANTHER" id="PTHR37316:SF3">
    <property type="entry name" value="TEICHOIC ACID GLYCEROL-PHOSPHATE TRANSFERASE"/>
    <property type="match status" value="1"/>
</dbReference>
<dbReference type="CDD" id="cd00761">
    <property type="entry name" value="Glyco_tranf_GTA_type"/>
    <property type="match status" value="1"/>
</dbReference>
<name>A0A2T3QHT7_PHODM</name>
<keyword evidence="5" id="KW-0777">Teichoic acid biosynthesis</keyword>
<keyword evidence="4 8" id="KW-0808">Transferase</keyword>
<dbReference type="Proteomes" id="UP000251647">
    <property type="component" value="Unassembled WGS sequence"/>
</dbReference>
<evidence type="ECO:0000313" key="8">
    <source>
        <dbReference type="EMBL" id="SPY28934.1"/>
    </source>
</evidence>
<dbReference type="InterPro" id="IPR043148">
    <property type="entry name" value="TagF_C"/>
</dbReference>
<evidence type="ECO:0000256" key="3">
    <source>
        <dbReference type="ARBA" id="ARBA00022475"/>
    </source>
</evidence>
<dbReference type="GO" id="GO:0005886">
    <property type="term" value="C:plasma membrane"/>
    <property type="evidence" value="ECO:0007669"/>
    <property type="project" value="UniProtKB-SubCell"/>
</dbReference>
<keyword evidence="3" id="KW-1003">Cell membrane</keyword>
<evidence type="ECO:0000256" key="6">
    <source>
        <dbReference type="ARBA" id="ARBA00023136"/>
    </source>
</evidence>
<dbReference type="Pfam" id="PF00535">
    <property type="entry name" value="Glycos_transf_2"/>
    <property type="match status" value="1"/>
</dbReference>
<feature type="domain" description="Glycosyltransferase 2-like" evidence="7">
    <location>
        <begin position="4"/>
        <end position="110"/>
    </location>
</feature>
<dbReference type="Gene3D" id="3.90.550.10">
    <property type="entry name" value="Spore Coat Polysaccharide Biosynthesis Protein SpsA, Chain A"/>
    <property type="match status" value="1"/>
</dbReference>
<sequence length="688" mass="79774">MKISIIITLYNRANIVDKAIESALKQDYNNKEIIIVNDGSTDNYEDALAPYKDQVIIYTQENKGCAGAKNKGVELATGEYIIFLDSDDTFYSDSVLTDCYKEIATGSQFVGYSQAEMIRSGVGPSIEKANFSSSINIQKHMLESPLNYAAFPPMCLNKRIYQQVGGMQEKIRWGDAINFWRYYFSHVDKISYIHKPGYSYNLTGDDNMSKASDKSVKEKFKMMTDVIDEAFNNHKSKMSPSEQSTWLLILYLYSLKSNNKTQRKNYFSQLKTKSLFNISKSFLYLLNSKMIPKLINKLSAITLKIKKKNIFNGCISSLLVKRDQLDPNTIIINSTINKNFNFNSKYFFEYLENEQHGFNVYFIVNNDKTRNELNKKYPGKFITNYLSHDIKIISKAKTWLCSTLDLPVYFCFKHPDRIVYHFGHGVPLKNIGLNEPKISIPRYINRYKNIRCFTHVTCYSREFQNKMEKMFGGLKAEYLPLGQPRNDSISQSSSHKPISSFFDHDLDIEKYVLYSPTWRYDSTTKFFPFSDFDVQKLHQYLDESNTVLILREHPFYPAIMPDGLCDHSRVKNLSSKVISDFTPYILDMDTIITDYSSLYLDGLSNPKTNFIFIPYDIENYTKLTGFSMPYEELTPGPKALSFEAFIQALENNDDQNYGIQKRELAELFNVKYSGNCHEHFEYIKNLLK</sequence>
<organism evidence="8 9">
    <name type="scientific">Photobacterium damselae</name>
    <dbReference type="NCBI Taxonomy" id="38293"/>
    <lineage>
        <taxon>Bacteria</taxon>
        <taxon>Pseudomonadati</taxon>
        <taxon>Pseudomonadota</taxon>
        <taxon>Gammaproteobacteria</taxon>
        <taxon>Vibrionales</taxon>
        <taxon>Vibrionaceae</taxon>
        <taxon>Photobacterium</taxon>
    </lineage>
</organism>
<dbReference type="EC" id="2.7.8.12" evidence="8"/>
<dbReference type="RefSeq" id="WP_005298159.1">
    <property type="nucleotide sequence ID" value="NZ_PYOG01000018.1"/>
</dbReference>
<dbReference type="Gene3D" id="3.40.50.11820">
    <property type="match status" value="1"/>
</dbReference>
<reference evidence="8 9" key="1">
    <citation type="submission" date="2018-06" db="EMBL/GenBank/DDBJ databases">
        <authorList>
            <consortium name="Pathogen Informatics"/>
            <person name="Doyle S."/>
        </authorList>
    </citation>
    <scope>NUCLEOTIDE SEQUENCE [LARGE SCALE GENOMIC DNA]</scope>
    <source>
        <strain evidence="8 9">NCTC11647</strain>
    </source>
</reference>
<proteinExistence type="inferred from homology"/>
<evidence type="ECO:0000256" key="2">
    <source>
        <dbReference type="ARBA" id="ARBA00010488"/>
    </source>
</evidence>
<evidence type="ECO:0000259" key="7">
    <source>
        <dbReference type="Pfam" id="PF00535"/>
    </source>
</evidence>
<protein>
    <submittedName>
        <fullName evidence="8">CDP-glycerol:poly(Glycerophosphate) glycerophosphotransferase</fullName>
        <ecNumber evidence="8">2.7.8.12</ecNumber>
    </submittedName>
</protein>
<accession>A0A2T3QHT7</accession>
<dbReference type="OrthoDB" id="9802649at2"/>
<dbReference type="GO" id="GO:0019350">
    <property type="term" value="P:teichoic acid biosynthetic process"/>
    <property type="evidence" value="ECO:0007669"/>
    <property type="project" value="UniProtKB-KW"/>
</dbReference>
<keyword evidence="6" id="KW-0472">Membrane</keyword>
<dbReference type="InterPro" id="IPR029044">
    <property type="entry name" value="Nucleotide-diphossugar_trans"/>
</dbReference>
<evidence type="ECO:0000256" key="5">
    <source>
        <dbReference type="ARBA" id="ARBA00022944"/>
    </source>
</evidence>
<dbReference type="Gene3D" id="3.40.50.12580">
    <property type="match status" value="1"/>
</dbReference>
<dbReference type="PANTHER" id="PTHR37316">
    <property type="entry name" value="TEICHOIC ACID GLYCEROL-PHOSPHATE PRIMASE"/>
    <property type="match status" value="1"/>
</dbReference>
<dbReference type="InterPro" id="IPR001173">
    <property type="entry name" value="Glyco_trans_2-like"/>
</dbReference>
<evidence type="ECO:0000256" key="4">
    <source>
        <dbReference type="ARBA" id="ARBA00022679"/>
    </source>
</evidence>
<dbReference type="InterPro" id="IPR007554">
    <property type="entry name" value="Glycerophosphate_synth"/>
</dbReference>
<dbReference type="EMBL" id="UATL01000001">
    <property type="protein sequence ID" value="SPY28934.1"/>
    <property type="molecule type" value="Genomic_DNA"/>
</dbReference>